<keyword evidence="6" id="KW-1185">Reference proteome</keyword>
<comment type="caution">
    <text evidence="5">The sequence shown here is derived from an EMBL/GenBank/DDBJ whole genome shotgun (WGS) entry which is preliminary data.</text>
</comment>
<protein>
    <recommendedName>
        <fullName evidence="7">RNA polymerase-associated protein RapA</fullName>
    </recommendedName>
</protein>
<evidence type="ECO:0000313" key="5">
    <source>
        <dbReference type="EMBL" id="GAA4444159.1"/>
    </source>
</evidence>
<dbReference type="SUPFAM" id="SSF52540">
    <property type="entry name" value="P-loop containing nucleoside triphosphate hydrolases"/>
    <property type="match status" value="2"/>
</dbReference>
<sequence length="1022" mass="115709">MNRYLNFERGQVVRLQSQPDKCGAVIDINDSGPEVQYTVFLDGKSRTFFASQLIADESGVGSKKTLSASECRALLTARYINHPGTSTLYSLNAARIDFVAYQFRPVLRFIRADRPRLLIADGVGVGKTIEAGLILRELQARQDINSVLIICPRPLITEKKWQTEMKRFDQTFEHFDGAMLRHCVSECDLDGEWPENHRFGIVPYSILNEQIISGTLKGKKTGKPCLIDLDPAPKFDLVIVDEAHRISNSDTNAHEAVRFFCDNAEAAVFLTATPLQLGNNDLYSLLNLLRPDVVIDRDSFNHMSEPNPMINAAASHARTTTKGWNNSAQEQLKKAQATPWGQTMFADNPEVDEIMKTLALPKITDHDRVRLISQIEGLHTFAGIINRTRRRDIGNFTKRTPTTVSIEFTPPQRALHDALLKVQAEILANLHGSMHVKFMMTTIRRQAASCLFGLAPFIEDILSRYVSEEELSEVDVDELSPDSDELETIAEKIKAVVAMAKSLVPDDPKLKKAVELVQQKQDGKKYKNHRVMIFSSFRHTLAYLYEGLKKAGIRVGLVHGGIPDEERTKVRARFEKPKDDPEALDAVLFSEVGCEGLDYQFCDCMINYDLPWNPMRVEQRIGRIDRNGQQSDFVSIYNMITPDTVDAEIYERCLMRIGVFEEAIGASEEILGKIASKLQDIAVKSELTEEEVRERLQQLEDNEIRQIQEEEKLETRQQELFGIELPAKPNFEEEVQDASSFWLEPTAMSNLISNYLATFDGSATILGESPMKTMRANEAVRKQLLHDARQLSGKGSNAIRDWEKWLKGSEPHLAITFDGKCANENRSAQLVTPVHPLVRQAAGALDAVDNAEVHLTVTDPDLPVGVHPFAVFQWELIGLRRDLDIRVIAKDESVDSRVLSLLQRAVDAEDIERSVDDADIEELEKRHYELWKGELDGYRNKIIDLARFKLQSLNASHDGRIAMLQDRLRTATEEKIRRMRQSEIDRANREYEERSAELTRSSEQADITTERIMIGTIEIKRG</sequence>
<feature type="coiled-coil region" evidence="2">
    <location>
        <begin position="682"/>
        <end position="716"/>
    </location>
</feature>
<dbReference type="Pfam" id="PF00271">
    <property type="entry name" value="Helicase_C"/>
    <property type="match status" value="1"/>
</dbReference>
<proteinExistence type="predicted"/>
<dbReference type="CDD" id="cd18793">
    <property type="entry name" value="SF2_C_SNF"/>
    <property type="match status" value="1"/>
</dbReference>
<gene>
    <name evidence="5" type="ORF">GCM10023156_02140</name>
</gene>
<dbReference type="InterPro" id="IPR049730">
    <property type="entry name" value="SNF2/RAD54-like_C"/>
</dbReference>
<accession>A0ABP8M790</accession>
<reference evidence="6" key="1">
    <citation type="journal article" date="2019" name="Int. J. Syst. Evol. Microbiol.">
        <title>The Global Catalogue of Microorganisms (GCM) 10K type strain sequencing project: providing services to taxonomists for standard genome sequencing and annotation.</title>
        <authorList>
            <consortium name="The Broad Institute Genomics Platform"/>
            <consortium name="The Broad Institute Genome Sequencing Center for Infectious Disease"/>
            <person name="Wu L."/>
            <person name="Ma J."/>
        </authorList>
    </citation>
    <scope>NUCLEOTIDE SEQUENCE [LARGE SCALE GENOMIC DNA]</scope>
    <source>
        <strain evidence="6">JCM 17759</strain>
    </source>
</reference>
<evidence type="ECO:0000256" key="2">
    <source>
        <dbReference type="SAM" id="Coils"/>
    </source>
</evidence>
<feature type="domain" description="Helicase C-terminal" evidence="4">
    <location>
        <begin position="509"/>
        <end position="700"/>
    </location>
</feature>
<name>A0ABP8M790_9BACT</name>
<dbReference type="PANTHER" id="PTHR10799">
    <property type="entry name" value="SNF2/RAD54 HELICASE FAMILY"/>
    <property type="match status" value="1"/>
</dbReference>
<dbReference type="InterPro" id="IPR001650">
    <property type="entry name" value="Helicase_C-like"/>
</dbReference>
<dbReference type="InterPro" id="IPR027417">
    <property type="entry name" value="P-loop_NTPase"/>
</dbReference>
<evidence type="ECO:0000259" key="4">
    <source>
        <dbReference type="PROSITE" id="PS51194"/>
    </source>
</evidence>
<evidence type="ECO:0000256" key="1">
    <source>
        <dbReference type="ARBA" id="ARBA00022801"/>
    </source>
</evidence>
<dbReference type="SMART" id="SM00490">
    <property type="entry name" value="HELICc"/>
    <property type="match status" value="1"/>
</dbReference>
<keyword evidence="1" id="KW-0378">Hydrolase</keyword>
<organism evidence="5 6">
    <name type="scientific">Novipirellula rosea</name>
    <dbReference type="NCBI Taxonomy" id="1031540"/>
    <lineage>
        <taxon>Bacteria</taxon>
        <taxon>Pseudomonadati</taxon>
        <taxon>Planctomycetota</taxon>
        <taxon>Planctomycetia</taxon>
        <taxon>Pirellulales</taxon>
        <taxon>Pirellulaceae</taxon>
        <taxon>Novipirellula</taxon>
    </lineage>
</organism>
<dbReference type="Pfam" id="PF00176">
    <property type="entry name" value="SNF2-rel_dom"/>
    <property type="match status" value="1"/>
</dbReference>
<feature type="domain" description="Helicase ATP-binding" evidence="3">
    <location>
        <begin position="108"/>
        <end position="292"/>
    </location>
</feature>
<evidence type="ECO:0000259" key="3">
    <source>
        <dbReference type="PROSITE" id="PS51192"/>
    </source>
</evidence>
<dbReference type="InterPro" id="IPR038718">
    <property type="entry name" value="SNF2-like_sf"/>
</dbReference>
<dbReference type="PROSITE" id="PS51194">
    <property type="entry name" value="HELICASE_CTER"/>
    <property type="match status" value="1"/>
</dbReference>
<keyword evidence="2" id="KW-0175">Coiled coil</keyword>
<dbReference type="Gene3D" id="3.40.50.300">
    <property type="entry name" value="P-loop containing nucleotide triphosphate hydrolases"/>
    <property type="match status" value="1"/>
</dbReference>
<evidence type="ECO:0000313" key="6">
    <source>
        <dbReference type="Proteomes" id="UP001500840"/>
    </source>
</evidence>
<dbReference type="InterPro" id="IPR000330">
    <property type="entry name" value="SNF2_N"/>
</dbReference>
<dbReference type="RefSeq" id="WP_345318579.1">
    <property type="nucleotide sequence ID" value="NZ_BAABGA010000006.1"/>
</dbReference>
<dbReference type="PROSITE" id="PS51192">
    <property type="entry name" value="HELICASE_ATP_BIND_1"/>
    <property type="match status" value="1"/>
</dbReference>
<dbReference type="Proteomes" id="UP001500840">
    <property type="component" value="Unassembled WGS sequence"/>
</dbReference>
<evidence type="ECO:0008006" key="7">
    <source>
        <dbReference type="Google" id="ProtNLM"/>
    </source>
</evidence>
<dbReference type="EMBL" id="BAABGA010000006">
    <property type="protein sequence ID" value="GAA4444159.1"/>
    <property type="molecule type" value="Genomic_DNA"/>
</dbReference>
<dbReference type="InterPro" id="IPR014001">
    <property type="entry name" value="Helicase_ATP-bd"/>
</dbReference>
<dbReference type="SMART" id="SM00487">
    <property type="entry name" value="DEXDc"/>
    <property type="match status" value="1"/>
</dbReference>
<dbReference type="Gene3D" id="3.40.50.10810">
    <property type="entry name" value="Tandem AAA-ATPase domain"/>
    <property type="match status" value="1"/>
</dbReference>